<gene>
    <name evidence="1" type="ORF">A3K86_00175</name>
</gene>
<dbReference type="AlphaFoldDB" id="A0A178KQQ8"/>
<accession>A0A178KQQ8</accession>
<dbReference type="EMBL" id="LVHF01000008">
    <property type="protein sequence ID" value="OAN19446.1"/>
    <property type="molecule type" value="Genomic_DNA"/>
</dbReference>
<reference evidence="1 2" key="1">
    <citation type="submission" date="2016-03" db="EMBL/GenBank/DDBJ databases">
        <title>Photobacterium proteolyticum sp. nov. a protease producing bacterium isolated from ocean sediments of Laizhou Bay.</title>
        <authorList>
            <person name="Li Y."/>
        </authorList>
    </citation>
    <scope>NUCLEOTIDE SEQUENCE [LARGE SCALE GENOMIC DNA]</scope>
    <source>
        <strain evidence="1 2">R-40508</strain>
    </source>
</reference>
<sequence>MTVMATKVVQTHCYKAGLRIATVLAMAVGFNSTALACELTWHNQVSMEQGKLALNDGDKAFTVEANGKLYFGIHRVQLTPEQQQVLAEYHQLIAKQPELVSTEMDANETSKATVDVCQQVALRQQHEQQIQSAIPALKDWRTVSY</sequence>
<organism evidence="1 2">
    <name type="scientific">Photobacterium jeanii</name>
    <dbReference type="NCBI Taxonomy" id="858640"/>
    <lineage>
        <taxon>Bacteria</taxon>
        <taxon>Pseudomonadati</taxon>
        <taxon>Pseudomonadota</taxon>
        <taxon>Gammaproteobacteria</taxon>
        <taxon>Vibrionales</taxon>
        <taxon>Vibrionaceae</taxon>
        <taxon>Photobacterium</taxon>
    </lineage>
</organism>
<dbReference type="Proteomes" id="UP000078503">
    <property type="component" value="Unassembled WGS sequence"/>
</dbReference>
<dbReference type="STRING" id="858640.A3K86_00175"/>
<dbReference type="OrthoDB" id="5915569at2"/>
<evidence type="ECO:0000313" key="1">
    <source>
        <dbReference type="EMBL" id="OAN19446.1"/>
    </source>
</evidence>
<evidence type="ECO:0000313" key="2">
    <source>
        <dbReference type="Proteomes" id="UP000078503"/>
    </source>
</evidence>
<protein>
    <submittedName>
        <fullName evidence="1">Uncharacterized protein</fullName>
    </submittedName>
</protein>
<keyword evidence="2" id="KW-1185">Reference proteome</keyword>
<comment type="caution">
    <text evidence="1">The sequence shown here is derived from an EMBL/GenBank/DDBJ whole genome shotgun (WGS) entry which is preliminary data.</text>
</comment>
<name>A0A178KQQ8_9GAMM</name>
<proteinExistence type="predicted"/>
<dbReference type="RefSeq" id="WP_068325834.1">
    <property type="nucleotide sequence ID" value="NZ_LVHF01000008.1"/>
</dbReference>